<dbReference type="RefSeq" id="WP_118764852.1">
    <property type="nucleotide sequence ID" value="NZ_CABJCF010000002.1"/>
</dbReference>
<keyword evidence="1" id="KW-0479">Metal-binding</keyword>
<keyword evidence="1" id="KW-0862">Zinc</keyword>
<keyword evidence="1" id="KW-0863">Zinc-finger</keyword>
<dbReference type="Pfam" id="PF04434">
    <property type="entry name" value="SWIM"/>
    <property type="match status" value="1"/>
</dbReference>
<gene>
    <name evidence="3" type="ORF">DWX20_06035</name>
</gene>
<name>A0A412PFG0_9FIRM</name>
<comment type="caution">
    <text evidence="3">The sequence shown here is derived from an EMBL/GenBank/DDBJ whole genome shotgun (WGS) entry which is preliminary data.</text>
</comment>
<evidence type="ECO:0000256" key="1">
    <source>
        <dbReference type="PROSITE-ProRule" id="PRU00325"/>
    </source>
</evidence>
<protein>
    <submittedName>
        <fullName evidence="3">SWIM zinc finger family protein</fullName>
    </submittedName>
</protein>
<dbReference type="InterPro" id="IPR007527">
    <property type="entry name" value="Znf_SWIM"/>
</dbReference>
<dbReference type="AlphaFoldDB" id="A0A412PFG0"/>
<accession>A0A412PFG0</accession>
<sequence>MGLLELASTRSIYRGLSYYRSGAVLSASFDNKHTITAKVKGSNCEKYDVRIDLDNPRKCKCTCPHAQSRNYCKHMVAVYFYIHPFLADFKYRIIMDVLREDTERKQDEYESIKRQVMAMSINELRNYVINSMIEENYHNQGYDDYEDETDMELYNLFWEDKE</sequence>
<evidence type="ECO:0000313" key="4">
    <source>
        <dbReference type="Proteomes" id="UP000284731"/>
    </source>
</evidence>
<proteinExistence type="predicted"/>
<evidence type="ECO:0000313" key="3">
    <source>
        <dbReference type="EMBL" id="RGT56363.1"/>
    </source>
</evidence>
<dbReference type="PROSITE" id="PS50966">
    <property type="entry name" value="ZF_SWIM"/>
    <property type="match status" value="1"/>
</dbReference>
<feature type="domain" description="SWIM-type" evidence="2">
    <location>
        <begin position="47"/>
        <end position="83"/>
    </location>
</feature>
<reference evidence="3 4" key="1">
    <citation type="submission" date="2018-08" db="EMBL/GenBank/DDBJ databases">
        <title>A genome reference for cultivated species of the human gut microbiota.</title>
        <authorList>
            <person name="Zou Y."/>
            <person name="Xue W."/>
            <person name="Luo G."/>
        </authorList>
    </citation>
    <scope>NUCLEOTIDE SEQUENCE [LARGE SCALE GENOMIC DNA]</scope>
    <source>
        <strain evidence="3 4">AF18-46</strain>
    </source>
</reference>
<dbReference type="Proteomes" id="UP000284731">
    <property type="component" value="Unassembled WGS sequence"/>
</dbReference>
<dbReference type="EMBL" id="QRWX01000002">
    <property type="protein sequence ID" value="RGT56363.1"/>
    <property type="molecule type" value="Genomic_DNA"/>
</dbReference>
<evidence type="ECO:0000259" key="2">
    <source>
        <dbReference type="PROSITE" id="PS50966"/>
    </source>
</evidence>
<dbReference type="GO" id="GO:0008270">
    <property type="term" value="F:zinc ion binding"/>
    <property type="evidence" value="ECO:0007669"/>
    <property type="project" value="UniProtKB-KW"/>
</dbReference>
<organism evidence="3 4">
    <name type="scientific">Solobacterium moorei</name>
    <dbReference type="NCBI Taxonomy" id="102148"/>
    <lineage>
        <taxon>Bacteria</taxon>
        <taxon>Bacillati</taxon>
        <taxon>Bacillota</taxon>
        <taxon>Erysipelotrichia</taxon>
        <taxon>Erysipelotrichales</taxon>
        <taxon>Erysipelotrichaceae</taxon>
        <taxon>Solobacterium</taxon>
    </lineage>
</organism>